<keyword evidence="3" id="KW-1185">Reference proteome</keyword>
<dbReference type="RefSeq" id="WP_336351798.1">
    <property type="nucleotide sequence ID" value="NZ_JAZAQL010000004.1"/>
</dbReference>
<gene>
    <name evidence="2" type="ORF">ACFQGB_18460</name>
</gene>
<comment type="caution">
    <text evidence="2">The sequence shown here is derived from an EMBL/GenBank/DDBJ whole genome shotgun (WGS) entry which is preliminary data.</text>
</comment>
<feature type="transmembrane region" description="Helical" evidence="1">
    <location>
        <begin position="32"/>
        <end position="50"/>
    </location>
</feature>
<organism evidence="2 3">
    <name type="scientific">Halorubellus litoreus</name>
    <dbReference type="NCBI Taxonomy" id="755308"/>
    <lineage>
        <taxon>Archaea</taxon>
        <taxon>Methanobacteriati</taxon>
        <taxon>Methanobacteriota</taxon>
        <taxon>Stenosarchaea group</taxon>
        <taxon>Halobacteria</taxon>
        <taxon>Halobacteriales</taxon>
        <taxon>Halorubellaceae</taxon>
        <taxon>Halorubellus</taxon>
    </lineage>
</organism>
<protein>
    <submittedName>
        <fullName evidence="2">Uncharacterized protein</fullName>
    </submittedName>
</protein>
<name>A0ABD5VHM8_9EURY</name>
<proteinExistence type="predicted"/>
<dbReference type="AlphaFoldDB" id="A0ABD5VHM8"/>
<accession>A0ABD5VHM8</accession>
<sequence>MLDTLRTIAIIVLGLLIGAAGAGAIAPDPTSLLGMTITIALTVGVSYIAYRLDDHYFGTTKSTR</sequence>
<feature type="transmembrane region" description="Helical" evidence="1">
    <location>
        <begin position="7"/>
        <end position="26"/>
    </location>
</feature>
<keyword evidence="1" id="KW-0812">Transmembrane</keyword>
<evidence type="ECO:0000313" key="2">
    <source>
        <dbReference type="EMBL" id="MFC6954855.1"/>
    </source>
</evidence>
<evidence type="ECO:0000256" key="1">
    <source>
        <dbReference type="SAM" id="Phobius"/>
    </source>
</evidence>
<evidence type="ECO:0000313" key="3">
    <source>
        <dbReference type="Proteomes" id="UP001596395"/>
    </source>
</evidence>
<keyword evidence="1" id="KW-1133">Transmembrane helix</keyword>
<dbReference type="EMBL" id="JBHSXN010000004">
    <property type="protein sequence ID" value="MFC6954855.1"/>
    <property type="molecule type" value="Genomic_DNA"/>
</dbReference>
<keyword evidence="1" id="KW-0472">Membrane</keyword>
<dbReference type="Proteomes" id="UP001596395">
    <property type="component" value="Unassembled WGS sequence"/>
</dbReference>
<reference evidence="2 3" key="1">
    <citation type="journal article" date="2019" name="Int. J. Syst. Evol. Microbiol.">
        <title>The Global Catalogue of Microorganisms (GCM) 10K type strain sequencing project: providing services to taxonomists for standard genome sequencing and annotation.</title>
        <authorList>
            <consortium name="The Broad Institute Genomics Platform"/>
            <consortium name="The Broad Institute Genome Sequencing Center for Infectious Disease"/>
            <person name="Wu L."/>
            <person name="Ma J."/>
        </authorList>
    </citation>
    <scope>NUCLEOTIDE SEQUENCE [LARGE SCALE GENOMIC DNA]</scope>
    <source>
        <strain evidence="2 3">GX26</strain>
    </source>
</reference>